<comment type="similarity">
    <text evidence="1 3">Belongs to the thiolase-like superfamily. Beta-ketoacyl-ACP synthases family.</text>
</comment>
<evidence type="ECO:0000313" key="5">
    <source>
        <dbReference type="EMBL" id="EAT15883.1"/>
    </source>
</evidence>
<evidence type="ECO:0000259" key="4">
    <source>
        <dbReference type="PROSITE" id="PS52004"/>
    </source>
</evidence>
<evidence type="ECO:0000256" key="1">
    <source>
        <dbReference type="ARBA" id="ARBA00008467"/>
    </source>
</evidence>
<dbReference type="InterPro" id="IPR014030">
    <property type="entry name" value="Ketoacyl_synth_N"/>
</dbReference>
<dbReference type="AlphaFoldDB" id="Q1K0Q8"/>
<dbReference type="RefSeq" id="WP_005999626.1">
    <property type="nucleotide sequence ID" value="NZ_AAEW02000007.1"/>
</dbReference>
<dbReference type="InterPro" id="IPR020841">
    <property type="entry name" value="PKS_Beta-ketoAc_synthase_dom"/>
</dbReference>
<dbReference type="GO" id="GO:0004315">
    <property type="term" value="F:3-oxoacyl-[acyl-carrier-protein] synthase activity"/>
    <property type="evidence" value="ECO:0007669"/>
    <property type="project" value="TreeGrafter"/>
</dbReference>
<proteinExistence type="inferred from homology"/>
<dbReference type="PANTHER" id="PTHR11712">
    <property type="entry name" value="POLYKETIDE SYNTHASE-RELATED"/>
    <property type="match status" value="1"/>
</dbReference>
<dbReference type="Pfam" id="PF00109">
    <property type="entry name" value="ketoacyl-synt"/>
    <property type="match status" value="1"/>
</dbReference>
<evidence type="ECO:0000256" key="2">
    <source>
        <dbReference type="ARBA" id="ARBA00022679"/>
    </source>
</evidence>
<comment type="caution">
    <text evidence="5">The sequence shown here is derived from an EMBL/GenBank/DDBJ whole genome shotgun (WGS) entry which is preliminary data.</text>
</comment>
<dbReference type="PANTHER" id="PTHR11712:SF347">
    <property type="entry name" value="BETA KETOACYL-ACYL CARRIER PROTEIN SYNTHASE"/>
    <property type="match status" value="1"/>
</dbReference>
<dbReference type="Pfam" id="PF02801">
    <property type="entry name" value="Ketoacyl-synt_C"/>
    <property type="match status" value="1"/>
</dbReference>
<sequence length="378" mass="39316">MKNVVITHGSAVTGLGTSLDATWEALNDGRSAIAEVDRFNTDHYLAKVAACVPDLAADATGSRLYPLLDQVLAQLPQLPQETRLFTATTKGAIDLLEQGQRDGREAAQLQASLPVTMTRWVADKLGSADPGQNVNAACASSTQAIARGAALIAHGRANCVVVVCADLVSEFVLSGFSALQALSRLPSRPFDVERSGLTLGEGAAAVVLMDEDTALRHGLPTDIHLCGWGIANDANHITAPARDGCGLILAVEQALTCAGLAADDVAAISAHGTGTVYNDMMELTAFNQLFGDRHLPINSIKGALGHTLGAAGGLEVALALPALRRRSLPPTCGLEQAEPLAGERVKNVPQPFRGDVLLSTNSGFGGVNAALLLKRRDG</sequence>
<keyword evidence="2 3" id="KW-0808">Transferase</keyword>
<evidence type="ECO:0000313" key="6">
    <source>
        <dbReference type="Proteomes" id="UP000005695"/>
    </source>
</evidence>
<dbReference type="SUPFAM" id="SSF53901">
    <property type="entry name" value="Thiolase-like"/>
    <property type="match status" value="2"/>
</dbReference>
<evidence type="ECO:0000256" key="3">
    <source>
        <dbReference type="RuleBase" id="RU003694"/>
    </source>
</evidence>
<dbReference type="PROSITE" id="PS52004">
    <property type="entry name" value="KS3_2"/>
    <property type="match status" value="1"/>
</dbReference>
<dbReference type="GO" id="GO:0006633">
    <property type="term" value="P:fatty acid biosynthetic process"/>
    <property type="evidence" value="ECO:0007669"/>
    <property type="project" value="TreeGrafter"/>
</dbReference>
<dbReference type="CDD" id="cd00834">
    <property type="entry name" value="KAS_I_II"/>
    <property type="match status" value="1"/>
</dbReference>
<gene>
    <name evidence="5" type="ORF">Dace_2182</name>
</gene>
<dbReference type="InterPro" id="IPR016039">
    <property type="entry name" value="Thiolase-like"/>
</dbReference>
<dbReference type="EMBL" id="AAEW02000007">
    <property type="protein sequence ID" value="EAT15883.1"/>
    <property type="molecule type" value="Genomic_DNA"/>
</dbReference>
<organism evidence="5 6">
    <name type="scientific">Desulfuromonas acetoxidans (strain DSM 684 / 11070)</name>
    <dbReference type="NCBI Taxonomy" id="281689"/>
    <lineage>
        <taxon>Bacteria</taxon>
        <taxon>Pseudomonadati</taxon>
        <taxon>Thermodesulfobacteriota</taxon>
        <taxon>Desulfuromonadia</taxon>
        <taxon>Desulfuromonadales</taxon>
        <taxon>Desulfuromonadaceae</taxon>
        <taxon>Desulfuromonas</taxon>
    </lineage>
</organism>
<dbReference type="Gene3D" id="3.40.47.10">
    <property type="match status" value="1"/>
</dbReference>
<name>Q1K0Q8_DESA6</name>
<dbReference type="OrthoDB" id="9808669at2"/>
<reference evidence="5" key="2">
    <citation type="submission" date="2006-05" db="EMBL/GenBank/DDBJ databases">
        <title>Sequencing of the draft genome and assembly of Desulfuromonas acetoxidans DSM 684.</title>
        <authorList>
            <consortium name="US DOE Joint Genome Institute (JGI-PGF)"/>
            <person name="Copeland A."/>
            <person name="Lucas S."/>
            <person name="Lapidus A."/>
            <person name="Barry K."/>
            <person name="Detter J.C."/>
            <person name="Glavina del Rio T."/>
            <person name="Hammon N."/>
            <person name="Israni S."/>
            <person name="Dalin E."/>
            <person name="Tice H."/>
            <person name="Bruce D."/>
            <person name="Pitluck S."/>
            <person name="Richardson P."/>
        </authorList>
    </citation>
    <scope>NUCLEOTIDE SEQUENCE [LARGE SCALE GENOMIC DNA]</scope>
    <source>
        <strain evidence="5">DSM 684</strain>
    </source>
</reference>
<accession>Q1K0Q8</accession>
<feature type="domain" description="Ketosynthase family 3 (KS3)" evidence="4">
    <location>
        <begin position="1"/>
        <end position="375"/>
    </location>
</feature>
<protein>
    <submittedName>
        <fullName evidence="5">Beta-ketoacyl synthase</fullName>
    </submittedName>
</protein>
<reference evidence="5" key="1">
    <citation type="submission" date="2006-05" db="EMBL/GenBank/DDBJ databases">
        <title>Annotation of the draft genome assembly of Desulfuromonas acetoxidans DSM 684.</title>
        <authorList>
            <consortium name="US DOE Joint Genome Institute (JGI-ORNL)"/>
            <person name="Larimer F."/>
            <person name="Land M."/>
            <person name="Hauser L."/>
        </authorList>
    </citation>
    <scope>NUCLEOTIDE SEQUENCE [LARGE SCALE GENOMIC DNA]</scope>
    <source>
        <strain evidence="5">DSM 684</strain>
    </source>
</reference>
<dbReference type="InterPro" id="IPR000794">
    <property type="entry name" value="Beta-ketoacyl_synthase"/>
</dbReference>
<dbReference type="SMART" id="SM00825">
    <property type="entry name" value="PKS_KS"/>
    <property type="match status" value="1"/>
</dbReference>
<dbReference type="Proteomes" id="UP000005695">
    <property type="component" value="Unassembled WGS sequence"/>
</dbReference>
<dbReference type="InterPro" id="IPR014031">
    <property type="entry name" value="Ketoacyl_synth_C"/>
</dbReference>
<keyword evidence="6" id="KW-1185">Reference proteome</keyword>